<name>A0A8J2V4D1_9PROT</name>
<keyword evidence="3" id="KW-1185">Reference proteome</keyword>
<evidence type="ECO:0000256" key="1">
    <source>
        <dbReference type="SAM" id="Phobius"/>
    </source>
</evidence>
<evidence type="ECO:0000313" key="3">
    <source>
        <dbReference type="Proteomes" id="UP000613582"/>
    </source>
</evidence>
<protein>
    <recommendedName>
        <fullName evidence="4">VUT family protein</fullName>
    </recommendedName>
</protein>
<dbReference type="InterPro" id="IPR003744">
    <property type="entry name" value="YhhQ"/>
</dbReference>
<organism evidence="2 3">
    <name type="scientific">Aquisalinus flavus</name>
    <dbReference type="NCBI Taxonomy" id="1526572"/>
    <lineage>
        <taxon>Bacteria</taxon>
        <taxon>Pseudomonadati</taxon>
        <taxon>Pseudomonadota</taxon>
        <taxon>Alphaproteobacteria</taxon>
        <taxon>Parvularculales</taxon>
        <taxon>Parvularculaceae</taxon>
        <taxon>Aquisalinus</taxon>
    </lineage>
</organism>
<feature type="transmembrane region" description="Helical" evidence="1">
    <location>
        <begin position="41"/>
        <end position="61"/>
    </location>
</feature>
<feature type="transmembrane region" description="Helical" evidence="1">
    <location>
        <begin position="111"/>
        <end position="130"/>
    </location>
</feature>
<dbReference type="RefSeq" id="WP_188159074.1">
    <property type="nucleotide sequence ID" value="NZ_BMGH01000001.1"/>
</dbReference>
<dbReference type="AlphaFoldDB" id="A0A8J2V4D1"/>
<dbReference type="EMBL" id="BMGH01000001">
    <property type="protein sequence ID" value="GGD06649.1"/>
    <property type="molecule type" value="Genomic_DNA"/>
</dbReference>
<keyword evidence="1" id="KW-1133">Transmembrane helix</keyword>
<feature type="transmembrane region" description="Helical" evidence="1">
    <location>
        <begin position="175"/>
        <end position="194"/>
    </location>
</feature>
<evidence type="ECO:0000313" key="2">
    <source>
        <dbReference type="EMBL" id="GGD06649.1"/>
    </source>
</evidence>
<keyword evidence="1" id="KW-0472">Membrane</keyword>
<dbReference type="Pfam" id="PF02592">
    <property type="entry name" value="Vut_1"/>
    <property type="match status" value="1"/>
</dbReference>
<accession>A0A8J2V4D1</accession>
<dbReference type="Proteomes" id="UP000613582">
    <property type="component" value="Unassembled WGS sequence"/>
</dbReference>
<gene>
    <name evidence="2" type="ORF">GCM10011342_14370</name>
</gene>
<keyword evidence="1" id="KW-0812">Transmembrane</keyword>
<reference evidence="2" key="2">
    <citation type="submission" date="2020-09" db="EMBL/GenBank/DDBJ databases">
        <authorList>
            <person name="Sun Q."/>
            <person name="Zhou Y."/>
        </authorList>
    </citation>
    <scope>NUCLEOTIDE SEQUENCE</scope>
    <source>
        <strain evidence="2">CGMCC 1.12921</strain>
    </source>
</reference>
<reference evidence="2" key="1">
    <citation type="journal article" date="2014" name="Int. J. Syst. Evol. Microbiol.">
        <title>Complete genome sequence of Corynebacterium casei LMG S-19264T (=DSM 44701T), isolated from a smear-ripened cheese.</title>
        <authorList>
            <consortium name="US DOE Joint Genome Institute (JGI-PGF)"/>
            <person name="Walter F."/>
            <person name="Albersmeier A."/>
            <person name="Kalinowski J."/>
            <person name="Ruckert C."/>
        </authorList>
    </citation>
    <scope>NUCLEOTIDE SEQUENCE</scope>
    <source>
        <strain evidence="2">CGMCC 1.12921</strain>
    </source>
</reference>
<feature type="transmembrane region" description="Helical" evidence="1">
    <location>
        <begin position="142"/>
        <end position="163"/>
    </location>
</feature>
<comment type="caution">
    <text evidence="2">The sequence shown here is derived from an EMBL/GenBank/DDBJ whole genome shotgun (WGS) entry which is preliminary data.</text>
</comment>
<proteinExistence type="predicted"/>
<sequence length="244" mass="27583">MSQGIESETVNVSEYFRKREETAADRVRRQLQRALYRSWQILKYALFVAPIFITSILLLDLPLRLYDGLTGGQDNISPSNWLSWGEGLLVLSMPVLICITRCHGAVYAGRVMGVAWMLTAIAIVAMLFYLAPQLQPGDMPGVRFMVGFFVSWYIGQLIAVHIYDVTRGGRWWRAPFYGVVFGFGVQALIYFPVVYSTGGGLQNVPWLSWLIVDFCIKAVLALAFLPFYRSLRRSLRPHLGLGGY</sequence>
<feature type="transmembrane region" description="Helical" evidence="1">
    <location>
        <begin position="81"/>
        <end position="99"/>
    </location>
</feature>
<feature type="transmembrane region" description="Helical" evidence="1">
    <location>
        <begin position="206"/>
        <end position="228"/>
    </location>
</feature>
<evidence type="ECO:0008006" key="4">
    <source>
        <dbReference type="Google" id="ProtNLM"/>
    </source>
</evidence>